<dbReference type="PANTHER" id="PTHR21075:SF0">
    <property type="entry name" value="ANAEROBIC RIBONUCLEOSIDE-TRIPHOSPHATE REDUCTASE"/>
    <property type="match status" value="1"/>
</dbReference>
<dbReference type="SUPFAM" id="SSF51998">
    <property type="entry name" value="PFL-like glycyl radical enzymes"/>
    <property type="match status" value="1"/>
</dbReference>
<proteinExistence type="predicted"/>
<dbReference type="NCBIfam" id="TIGR02487">
    <property type="entry name" value="NrdD"/>
    <property type="match status" value="1"/>
</dbReference>
<reference evidence="2" key="1">
    <citation type="journal article" date="2020" name="mSystems">
        <title>Genome- and Community-Level Interaction Insights into Carbon Utilization and Element Cycling Functions of Hydrothermarchaeota in Hydrothermal Sediment.</title>
        <authorList>
            <person name="Zhou Z."/>
            <person name="Liu Y."/>
            <person name="Xu W."/>
            <person name="Pan J."/>
            <person name="Luo Z.H."/>
            <person name="Li M."/>
        </authorList>
    </citation>
    <scope>NUCLEOTIDE SEQUENCE [LARGE SCALE GENOMIC DNA]</scope>
    <source>
        <strain evidence="1">SpSt-638</strain>
        <strain evidence="2">SpSt-648</strain>
    </source>
</reference>
<dbReference type="EMBL" id="DTBP01000018">
    <property type="protein sequence ID" value="HGQ74016.1"/>
    <property type="molecule type" value="Genomic_DNA"/>
</dbReference>
<organism evidence="2">
    <name type="scientific">Staphylothermus marinus</name>
    <dbReference type="NCBI Taxonomy" id="2280"/>
    <lineage>
        <taxon>Archaea</taxon>
        <taxon>Thermoproteota</taxon>
        <taxon>Thermoprotei</taxon>
        <taxon>Desulfurococcales</taxon>
        <taxon>Desulfurococcaceae</taxon>
        <taxon>Staphylothermus</taxon>
    </lineage>
</organism>
<dbReference type="Gene3D" id="3.20.70.20">
    <property type="match status" value="1"/>
</dbReference>
<dbReference type="GO" id="GO:0009265">
    <property type="term" value="P:2'-deoxyribonucleotide biosynthetic process"/>
    <property type="evidence" value="ECO:0007669"/>
    <property type="project" value="TreeGrafter"/>
</dbReference>
<dbReference type="AlphaFoldDB" id="A0A7C4JLG3"/>
<evidence type="ECO:0000313" key="1">
    <source>
        <dbReference type="EMBL" id="HGQ59907.1"/>
    </source>
</evidence>
<dbReference type="GO" id="GO:0006260">
    <property type="term" value="P:DNA replication"/>
    <property type="evidence" value="ECO:0007669"/>
    <property type="project" value="InterPro"/>
</dbReference>
<dbReference type="NCBIfam" id="NF006358">
    <property type="entry name" value="PRK08579.1"/>
    <property type="match status" value="1"/>
</dbReference>
<dbReference type="GO" id="GO:0008998">
    <property type="term" value="F:ribonucleoside-triphosphate reductase (thioredoxin) activity"/>
    <property type="evidence" value="ECO:0007669"/>
    <property type="project" value="UniProtKB-EC"/>
</dbReference>
<gene>
    <name evidence="1" type="ORF">ENU09_04270</name>
    <name evidence="2" type="ORF">ENU20_02945</name>
</gene>
<dbReference type="GO" id="GO:0004748">
    <property type="term" value="F:ribonucleoside-diphosphate reductase activity, thioredoxin disulfide as acceptor"/>
    <property type="evidence" value="ECO:0007669"/>
    <property type="project" value="TreeGrafter"/>
</dbReference>
<protein>
    <submittedName>
        <fullName evidence="2">Anaerobic ribonucleoside triphosphate reductase</fullName>
        <ecNumber evidence="2">1.17.4.2</ecNumber>
    </submittedName>
</protein>
<keyword evidence="2" id="KW-0560">Oxidoreductase</keyword>
<dbReference type="GO" id="GO:0031250">
    <property type="term" value="C:anaerobic ribonucleoside-triphosphate reductase complex"/>
    <property type="evidence" value="ECO:0007669"/>
    <property type="project" value="TreeGrafter"/>
</dbReference>
<comment type="caution">
    <text evidence="2">The sequence shown here is derived from an EMBL/GenBank/DDBJ whole genome shotgun (WGS) entry which is preliminary data.</text>
</comment>
<dbReference type="PANTHER" id="PTHR21075">
    <property type="entry name" value="ANAEROBIC RIBONUCLEOSIDE-TRIPHOSPHATE REDUCTASE"/>
    <property type="match status" value="1"/>
</dbReference>
<sequence>MGREVSPEELLKKYYGSDDLLSKENANRYKGPTGFFSYLLDNYLSRFVDIIPSPVIKAHVEGYIYIHKLPYSLYIPYCTGHSISRLLEYGLRTPTVNSNPAKHFDTFVDHVANYLILMQHFFSGAQAFSSVELYAGPYIRNDKLGYRDIKQNIQRLLFNLNYPSRVGFQSSFTNFTVTLDAAYKVLQEDRAVFNGVKLGPLGEYLDEAKLFVKAFAELLGEGDAYSMPFTFPIPTLMATAKSIWEDPEVFESIFITSASKGSFYWLNTRIVDPNASYAMCCRINIDRNLLVRFNNSGNFRFSIKDLEDEKEIFLKTISRKKFGGVWCIPDVTGSINVTDINLPRLAYESNGEDHVFWEKLDKALAIAKAAEDWFRHRYIDLISNYSEMYMLVRKYLPEFPSQYFNTIGLIGLPEAAAILMREPKLWVEGSRRDMNYAAGLMSRIVEYVVDKTMVWMEETGVPWNVEEVPGESASAKLAINDVKIYPEILEYLPDPENPIYSTSIVPYYSPLELTDRVEIEEKVQKKFTGGVMLHIFLNEKPDYEALAKLTRRLIDTELVYWSYTPALTYCNNCRTTFTGLHYECPKCGNTNLELWSRIVGYYRPLSNWNPYKRKEFFKRYHYRLSLIS</sequence>
<dbReference type="EMBL" id="DTBE01000108">
    <property type="protein sequence ID" value="HGQ59907.1"/>
    <property type="molecule type" value="Genomic_DNA"/>
</dbReference>
<accession>A0A7C4JLG3</accession>
<name>A0A7C4JLG3_STAMA</name>
<dbReference type="InterPro" id="IPR012833">
    <property type="entry name" value="NrdD"/>
</dbReference>
<dbReference type="EC" id="1.17.4.2" evidence="2"/>
<dbReference type="Pfam" id="PF13597">
    <property type="entry name" value="NRDD"/>
    <property type="match status" value="1"/>
</dbReference>
<evidence type="ECO:0000313" key="2">
    <source>
        <dbReference type="EMBL" id="HGQ74016.1"/>
    </source>
</evidence>